<evidence type="ECO:0000256" key="7">
    <source>
        <dbReference type="ARBA" id="ARBA00012216"/>
    </source>
</evidence>
<sequence length="315" mass="33236">MSTSISNFGKVAVMFGGHSAEREVSLRSGKAVLAALQQAGINAVAFDPAEQSLAALINEVKADRVFIVLHGRGGEDGTMQGALQLLGLPYTGSGVLGSALAMDKIRCKRLFIAQQLPTAPFAVVHNDTVDYAALLQELGGKVMVKPANEGSSIGMSAASSAAELEQAIAAALKYDSEILVERWINGREFTIAILGDTVLPVVEMRTPRAFYDYEAKYQANSTEYLCPAPLTAEQTAAMQADALAAFKAVGASGWGRVDLMLNAQGEHFLLEVNTVPGMTEKSLVPMAAKAAGLSFSELVLAILQQTLATANTEQD</sequence>
<evidence type="ECO:0000256" key="4">
    <source>
        <dbReference type="ARBA" id="ARBA00004496"/>
    </source>
</evidence>
<organism evidence="18 19">
    <name type="scientific">Arsukibacterium indicum</name>
    <dbReference type="NCBI Taxonomy" id="2848612"/>
    <lineage>
        <taxon>Bacteria</taxon>
        <taxon>Pseudomonadati</taxon>
        <taxon>Pseudomonadota</taxon>
        <taxon>Gammaproteobacteria</taxon>
        <taxon>Chromatiales</taxon>
        <taxon>Chromatiaceae</taxon>
        <taxon>Arsukibacterium</taxon>
    </lineage>
</organism>
<keyword evidence="15" id="KW-0961">Cell wall biogenesis/degradation</keyword>
<evidence type="ECO:0000256" key="8">
    <source>
        <dbReference type="ARBA" id="ARBA00022490"/>
    </source>
</evidence>
<comment type="cofactor">
    <cofactor evidence="1">
        <name>Mn(2+)</name>
        <dbReference type="ChEBI" id="CHEBI:29035"/>
    </cofactor>
</comment>
<comment type="caution">
    <text evidence="18">The sequence shown here is derived from an EMBL/GenBank/DDBJ whole genome shotgun (WGS) entry which is preliminary data.</text>
</comment>
<evidence type="ECO:0000256" key="2">
    <source>
        <dbReference type="ARBA" id="ARBA00001946"/>
    </source>
</evidence>
<evidence type="ECO:0000256" key="10">
    <source>
        <dbReference type="ARBA" id="ARBA00022741"/>
    </source>
</evidence>
<comment type="subcellular location">
    <subcellularLocation>
        <location evidence="4 15">Cytoplasm</location>
    </subcellularLocation>
</comment>
<dbReference type="RefSeq" id="WP_217670887.1">
    <property type="nucleotide sequence ID" value="NZ_JAHRID010000008.1"/>
</dbReference>
<comment type="similarity">
    <text evidence="6 15">Belongs to the D-alanine--D-alanine ligase family.</text>
</comment>
<evidence type="ECO:0000256" key="15">
    <source>
        <dbReference type="HAMAP-Rule" id="MF_00047"/>
    </source>
</evidence>
<keyword evidence="19" id="KW-1185">Reference proteome</keyword>
<comment type="catalytic activity">
    <reaction evidence="14 15">
        <text>2 D-alanine + ATP = D-alanyl-D-alanine + ADP + phosphate + H(+)</text>
        <dbReference type="Rhea" id="RHEA:11224"/>
        <dbReference type="ChEBI" id="CHEBI:15378"/>
        <dbReference type="ChEBI" id="CHEBI:30616"/>
        <dbReference type="ChEBI" id="CHEBI:43474"/>
        <dbReference type="ChEBI" id="CHEBI:57416"/>
        <dbReference type="ChEBI" id="CHEBI:57822"/>
        <dbReference type="ChEBI" id="CHEBI:456216"/>
        <dbReference type="EC" id="6.3.2.4"/>
    </reaction>
</comment>
<comment type="pathway">
    <text evidence="5 15">Cell wall biogenesis; peptidoglycan biosynthesis.</text>
</comment>
<dbReference type="Pfam" id="PF01820">
    <property type="entry name" value="Dala_Dala_lig_N"/>
    <property type="match status" value="1"/>
</dbReference>
<dbReference type="NCBIfam" id="NF002378">
    <property type="entry name" value="PRK01372.1"/>
    <property type="match status" value="1"/>
</dbReference>
<keyword evidence="10 16" id="KW-0547">Nucleotide-binding</keyword>
<dbReference type="InterPro" id="IPR011761">
    <property type="entry name" value="ATP-grasp"/>
</dbReference>
<dbReference type="PIRSF" id="PIRSF039102">
    <property type="entry name" value="Ddl/VanB"/>
    <property type="match status" value="1"/>
</dbReference>
<dbReference type="PANTHER" id="PTHR23132:SF23">
    <property type="entry name" value="D-ALANINE--D-ALANINE LIGASE B"/>
    <property type="match status" value="1"/>
</dbReference>
<feature type="domain" description="ATP-grasp" evidence="17">
    <location>
        <begin position="108"/>
        <end position="304"/>
    </location>
</feature>
<dbReference type="PROSITE" id="PS00843">
    <property type="entry name" value="DALA_DALA_LIGASE_1"/>
    <property type="match status" value="1"/>
</dbReference>
<name>A0ABS6MP11_9GAMM</name>
<evidence type="ECO:0000256" key="14">
    <source>
        <dbReference type="ARBA" id="ARBA00047614"/>
    </source>
</evidence>
<dbReference type="PANTHER" id="PTHR23132">
    <property type="entry name" value="D-ALANINE--D-ALANINE LIGASE"/>
    <property type="match status" value="1"/>
</dbReference>
<evidence type="ECO:0000256" key="16">
    <source>
        <dbReference type="PROSITE-ProRule" id="PRU00409"/>
    </source>
</evidence>
<comment type="function">
    <text evidence="3 15">Cell wall formation.</text>
</comment>
<dbReference type="HAMAP" id="MF_00047">
    <property type="entry name" value="Dala_Dala_lig"/>
    <property type="match status" value="1"/>
</dbReference>
<dbReference type="Pfam" id="PF07478">
    <property type="entry name" value="Dala_Dala_lig_C"/>
    <property type="match status" value="1"/>
</dbReference>
<evidence type="ECO:0000256" key="9">
    <source>
        <dbReference type="ARBA" id="ARBA00022598"/>
    </source>
</evidence>
<keyword evidence="11 16" id="KW-0067">ATP-binding</keyword>
<evidence type="ECO:0000256" key="13">
    <source>
        <dbReference type="ARBA" id="ARBA00022984"/>
    </source>
</evidence>
<dbReference type="EMBL" id="JAHRID010000008">
    <property type="protein sequence ID" value="MBV2130563.1"/>
    <property type="molecule type" value="Genomic_DNA"/>
</dbReference>
<protein>
    <recommendedName>
        <fullName evidence="7 15">D-alanine--D-alanine ligase</fullName>
        <ecNumber evidence="7 15">6.3.2.4</ecNumber>
    </recommendedName>
    <alternativeName>
        <fullName evidence="15">D-Ala-D-Ala ligase</fullName>
    </alternativeName>
    <alternativeName>
        <fullName evidence="15">D-alanylalanine synthetase</fullName>
    </alternativeName>
</protein>
<dbReference type="Proteomes" id="UP000704611">
    <property type="component" value="Unassembled WGS sequence"/>
</dbReference>
<keyword evidence="8 15" id="KW-0963">Cytoplasm</keyword>
<evidence type="ECO:0000256" key="1">
    <source>
        <dbReference type="ARBA" id="ARBA00001936"/>
    </source>
</evidence>
<dbReference type="PROSITE" id="PS50975">
    <property type="entry name" value="ATP_GRASP"/>
    <property type="match status" value="1"/>
</dbReference>
<dbReference type="InterPro" id="IPR011127">
    <property type="entry name" value="Dala_Dala_lig_N"/>
</dbReference>
<dbReference type="GO" id="GO:0016874">
    <property type="term" value="F:ligase activity"/>
    <property type="evidence" value="ECO:0007669"/>
    <property type="project" value="UniProtKB-KW"/>
</dbReference>
<evidence type="ECO:0000259" key="17">
    <source>
        <dbReference type="PROSITE" id="PS50975"/>
    </source>
</evidence>
<accession>A0ABS6MP11</accession>
<keyword evidence="9 15" id="KW-0436">Ligase</keyword>
<gene>
    <name evidence="15" type="primary">ddl</name>
    <name evidence="18" type="ORF">KQY15_15825</name>
</gene>
<evidence type="ECO:0000313" key="18">
    <source>
        <dbReference type="EMBL" id="MBV2130563.1"/>
    </source>
</evidence>
<reference evidence="18 19" key="1">
    <citation type="submission" date="2021-06" db="EMBL/GenBank/DDBJ databases">
        <title>Rheinheimera indica sp. nov., isolated from deep-sea sediment.</title>
        <authorList>
            <person name="Wang Z."/>
            <person name="Zhang X.-Y."/>
        </authorList>
    </citation>
    <scope>NUCLEOTIDE SEQUENCE [LARGE SCALE GENOMIC DNA]</scope>
    <source>
        <strain evidence="18 19">SM2107</strain>
    </source>
</reference>
<comment type="cofactor">
    <cofactor evidence="2">
        <name>Mg(2+)</name>
        <dbReference type="ChEBI" id="CHEBI:18420"/>
    </cofactor>
</comment>
<evidence type="ECO:0000256" key="12">
    <source>
        <dbReference type="ARBA" id="ARBA00022960"/>
    </source>
</evidence>
<dbReference type="PROSITE" id="PS00844">
    <property type="entry name" value="DALA_DALA_LIGASE_2"/>
    <property type="match status" value="1"/>
</dbReference>
<dbReference type="InterPro" id="IPR005905">
    <property type="entry name" value="D_ala_D_ala"/>
</dbReference>
<evidence type="ECO:0000313" key="19">
    <source>
        <dbReference type="Proteomes" id="UP000704611"/>
    </source>
</evidence>
<dbReference type="InterPro" id="IPR000291">
    <property type="entry name" value="D-Ala_lig_Van_CS"/>
</dbReference>
<dbReference type="SMART" id="SM01209">
    <property type="entry name" value="GARS_A"/>
    <property type="match status" value="1"/>
</dbReference>
<evidence type="ECO:0000256" key="11">
    <source>
        <dbReference type="ARBA" id="ARBA00022840"/>
    </source>
</evidence>
<keyword evidence="13 15" id="KW-0573">Peptidoglycan synthesis</keyword>
<evidence type="ECO:0000256" key="3">
    <source>
        <dbReference type="ARBA" id="ARBA00003921"/>
    </source>
</evidence>
<evidence type="ECO:0000256" key="6">
    <source>
        <dbReference type="ARBA" id="ARBA00010871"/>
    </source>
</evidence>
<dbReference type="InterPro" id="IPR011095">
    <property type="entry name" value="Dala_Dala_lig_C"/>
</dbReference>
<evidence type="ECO:0000256" key="5">
    <source>
        <dbReference type="ARBA" id="ARBA00004752"/>
    </source>
</evidence>
<dbReference type="EC" id="6.3.2.4" evidence="7 15"/>
<keyword evidence="12 15" id="KW-0133">Cell shape</keyword>
<dbReference type="NCBIfam" id="TIGR01205">
    <property type="entry name" value="D_ala_D_alaTIGR"/>
    <property type="match status" value="1"/>
</dbReference>
<proteinExistence type="inferred from homology"/>